<feature type="domain" description="CUB" evidence="4">
    <location>
        <begin position="107"/>
        <end position="245"/>
    </location>
</feature>
<dbReference type="PRINTS" id="PR00261">
    <property type="entry name" value="LDLRECEPTOR"/>
</dbReference>
<organism evidence="6 7">
    <name type="scientific">Dinothrombium tinctorium</name>
    <dbReference type="NCBI Taxonomy" id="1965070"/>
    <lineage>
        <taxon>Eukaryota</taxon>
        <taxon>Metazoa</taxon>
        <taxon>Ecdysozoa</taxon>
        <taxon>Arthropoda</taxon>
        <taxon>Chelicerata</taxon>
        <taxon>Arachnida</taxon>
        <taxon>Acari</taxon>
        <taxon>Acariformes</taxon>
        <taxon>Trombidiformes</taxon>
        <taxon>Prostigmata</taxon>
        <taxon>Anystina</taxon>
        <taxon>Parasitengona</taxon>
        <taxon>Trombidioidea</taxon>
        <taxon>Trombidiidae</taxon>
        <taxon>Dinothrombium</taxon>
    </lineage>
</organism>
<feature type="disulfide bond" evidence="2">
    <location>
        <begin position="89"/>
        <end position="107"/>
    </location>
</feature>
<dbReference type="SUPFAM" id="SSF57424">
    <property type="entry name" value="LDL receptor-like module"/>
    <property type="match status" value="1"/>
</dbReference>
<accession>A0A3S4RJR0</accession>
<dbReference type="SUPFAM" id="SSF49854">
    <property type="entry name" value="Spermadhesin, CUB domain"/>
    <property type="match status" value="1"/>
</dbReference>
<dbReference type="CDD" id="cd00041">
    <property type="entry name" value="CUB"/>
    <property type="match status" value="1"/>
</dbReference>
<dbReference type="EMBL" id="NCKU01000511">
    <property type="protein sequence ID" value="RWS15235.1"/>
    <property type="molecule type" value="Genomic_DNA"/>
</dbReference>
<gene>
    <name evidence="6" type="ORF">B4U79_01516</name>
    <name evidence="5" type="ORF">B4U79_04908</name>
</gene>
<dbReference type="InterPro" id="IPR053207">
    <property type="entry name" value="Non-NMDA_GluR_Accessory"/>
</dbReference>
<dbReference type="PANTHER" id="PTHR47537:SF3">
    <property type="entry name" value="CUB DOMAIN-CONTAINING PROTEIN"/>
    <property type="match status" value="1"/>
</dbReference>
<keyword evidence="7" id="KW-1185">Reference proteome</keyword>
<evidence type="ECO:0000313" key="5">
    <source>
        <dbReference type="EMBL" id="RWS15235.1"/>
    </source>
</evidence>
<reference evidence="6" key="2">
    <citation type="submission" date="2018-11" db="EMBL/GenBank/DDBJ databases">
        <title>Trombidioid mite genomics.</title>
        <authorList>
            <person name="Dong X."/>
        </authorList>
    </citation>
    <scope>NUCLEOTIDE SEQUENCE</scope>
    <source>
        <strain evidence="6">UoL-WK</strain>
    </source>
</reference>
<dbReference type="GO" id="GO:0005886">
    <property type="term" value="C:plasma membrane"/>
    <property type="evidence" value="ECO:0007669"/>
    <property type="project" value="TreeGrafter"/>
</dbReference>
<keyword evidence="3" id="KW-0812">Transmembrane</keyword>
<dbReference type="Gene3D" id="2.40.128.620">
    <property type="match status" value="1"/>
</dbReference>
<evidence type="ECO:0000259" key="4">
    <source>
        <dbReference type="PROSITE" id="PS01180"/>
    </source>
</evidence>
<keyword evidence="3" id="KW-1133">Transmembrane helix</keyword>
<dbReference type="InterPro" id="IPR002172">
    <property type="entry name" value="LDrepeatLR_classA_rpt"/>
</dbReference>
<dbReference type="STRING" id="1965070.A0A3S4RJR0"/>
<dbReference type="AlphaFoldDB" id="A0A3S4RJR0"/>
<dbReference type="OrthoDB" id="10037824at2759"/>
<evidence type="ECO:0000256" key="3">
    <source>
        <dbReference type="SAM" id="Phobius"/>
    </source>
</evidence>
<dbReference type="SMART" id="SM00192">
    <property type="entry name" value="LDLa"/>
    <property type="match status" value="2"/>
</dbReference>
<dbReference type="PANTHER" id="PTHR47537">
    <property type="entry name" value="CUBILIN"/>
    <property type="match status" value="1"/>
</dbReference>
<dbReference type="Pfam" id="PF00057">
    <property type="entry name" value="Ldl_recept_a"/>
    <property type="match status" value="1"/>
</dbReference>
<comment type="caution">
    <text evidence="6">The sequence shown here is derived from an EMBL/GenBank/DDBJ whole genome shotgun (WGS) entry which is preliminary data.</text>
</comment>
<dbReference type="Gene3D" id="4.10.400.10">
    <property type="entry name" value="Low-density Lipoprotein Receptor"/>
    <property type="match status" value="1"/>
</dbReference>
<evidence type="ECO:0000256" key="2">
    <source>
        <dbReference type="PROSITE-ProRule" id="PRU00124"/>
    </source>
</evidence>
<dbReference type="SMART" id="SM00042">
    <property type="entry name" value="CUB"/>
    <property type="match status" value="1"/>
</dbReference>
<evidence type="ECO:0000313" key="6">
    <source>
        <dbReference type="EMBL" id="RWS17043.1"/>
    </source>
</evidence>
<dbReference type="Pfam" id="PF25090">
    <property type="entry name" value="DUF7805"/>
    <property type="match status" value="1"/>
</dbReference>
<evidence type="ECO:0000256" key="1">
    <source>
        <dbReference type="ARBA" id="ARBA00023157"/>
    </source>
</evidence>
<proteinExistence type="predicted"/>
<dbReference type="EMBL" id="NCKU01000129">
    <property type="protein sequence ID" value="RWS17043.1"/>
    <property type="molecule type" value="Genomic_DNA"/>
</dbReference>
<feature type="domain" description="CUB" evidence="4">
    <location>
        <begin position="278"/>
        <end position="418"/>
    </location>
</feature>
<keyword evidence="3" id="KW-0472">Membrane</keyword>
<dbReference type="InterPro" id="IPR000859">
    <property type="entry name" value="CUB_dom"/>
</dbReference>
<dbReference type="Pfam" id="PF00431">
    <property type="entry name" value="CUB"/>
    <property type="match status" value="1"/>
</dbReference>
<dbReference type="InterPro" id="IPR056707">
    <property type="entry name" value="DUF7805"/>
</dbReference>
<dbReference type="Proteomes" id="UP000285301">
    <property type="component" value="Unassembled WGS sequence"/>
</dbReference>
<sequence length="1047" mass="119104">MILATIESTSEGDIGGNGVQMLLNTLFRIFTFSQILVEIQSIDKRWTKLEHSLTSTELSSTRISANISSLDLRKEKLHFSCKALLEFTCKSGQCIQSSKYCDGFSDCGDGSDEQIGCTKCNQTLYGEVGAKYFLRLTEPIQKFHPFFCEITFSAIGGKFGDIIELTFLSSQVGSFHMKKQRPKCENGYLRLSERSMFRMAKEDNGGKFCGQLMSRKAIFYSRGNNISLTISLSEERGFHSQYLPLNVYLTYRYLAARSVYNTLDFHTDFGMKLSGSDCDRVFEDCLPPRKCSITSPNYPGFYSRNITCSFLIQQMHRIPKGQKARIVVNQPNEYKITLFAGTSSSGSKAKKGLIFDCELDVISIYDGSNRNARKLLDFCGSGVLPPILSTRNEMLIVLKSSANNILFDSRFQLNIEVKLYKEELTLPTNACDYVYNGAKIRSGVINSQTVQSNVTCSYSFVSNNIWDRIWIYFVSYFVQDLKQWSREETCDSSKLVISDTMNITFCEKTSPKICGREFEDNNYLANIPCLYPQESYLSSGPRMLITQTHSMLANVYSTPSHFTAKFEFIDTQEFGEPIIGTLCDRRFMSYKYPKGIFRSTRNLFYYGRGGQKSISCSYHFVTNVQQRLRLSLKTLKLKTENCVQVRDAINNSYQCQFAAAKNVKRRSTLIILESMKSERIHVACFCNSINSSLLTFDMIGSEVILNFTVTEMSSFQDFNDFGFEASFEFLAAIDCEANTIHTRNEREAEITFTVPSNYDFSQTELKCRWIIAAFSGKHLDLKVNGSKLTKQNNCSQNNRYIIYYGNPWRPFVTLCAHLQTGKGNENFQDIHLSLPSAENKSPESNLLFSDTYSKSSSFSNESGSQLQAIIEIRAKRNGLFNFKWLQVNKEKQDTSSSKLMSKTDCIYKCPELNVCLSPDLMCDGTNHCPSGFDENKHNCSAFPTVWIVLISTFAAILLFAFCSYIFVLISRRRKRVNEADNATSSAAISEIGSRDERFLTHSSEYQATHEFNFRFKTEELGLESISNQEVAAFYCGQRYRSLGRVYQ</sequence>
<evidence type="ECO:0000313" key="7">
    <source>
        <dbReference type="Proteomes" id="UP000285301"/>
    </source>
</evidence>
<dbReference type="CDD" id="cd00112">
    <property type="entry name" value="LDLa"/>
    <property type="match status" value="1"/>
</dbReference>
<dbReference type="PROSITE" id="PS01180">
    <property type="entry name" value="CUB"/>
    <property type="match status" value="2"/>
</dbReference>
<dbReference type="Gene3D" id="2.60.120.290">
    <property type="entry name" value="Spermadhesin, CUB domain"/>
    <property type="match status" value="1"/>
</dbReference>
<dbReference type="InterPro" id="IPR023415">
    <property type="entry name" value="LDLR_class-A_CS"/>
</dbReference>
<reference evidence="6 7" key="1">
    <citation type="journal article" date="2018" name="Gigascience">
        <title>Genomes of trombidid mites reveal novel predicted allergens and laterally-transferred genes associated with secondary metabolism.</title>
        <authorList>
            <person name="Dong X."/>
            <person name="Chaisiri K."/>
            <person name="Xia D."/>
            <person name="Armstrong S.D."/>
            <person name="Fang Y."/>
            <person name="Donnelly M.J."/>
            <person name="Kadowaki T."/>
            <person name="McGarry J.W."/>
            <person name="Darby A.C."/>
            <person name="Makepeace B.L."/>
        </authorList>
    </citation>
    <scope>NUCLEOTIDE SEQUENCE [LARGE SCALE GENOMIC DNA]</scope>
    <source>
        <strain evidence="6">UoL-WK</strain>
    </source>
</reference>
<comment type="caution">
    <text evidence="2">Lacks conserved residue(s) required for the propagation of feature annotation.</text>
</comment>
<protein>
    <recommendedName>
        <fullName evidence="4">CUB domain-containing protein</fullName>
    </recommendedName>
</protein>
<dbReference type="InterPro" id="IPR035914">
    <property type="entry name" value="Sperma_CUB_dom_sf"/>
</dbReference>
<name>A0A3S4RJR0_9ACAR</name>
<feature type="transmembrane region" description="Helical" evidence="3">
    <location>
        <begin position="945"/>
        <end position="969"/>
    </location>
</feature>
<keyword evidence="1 2" id="KW-1015">Disulfide bond</keyword>
<dbReference type="PROSITE" id="PS01209">
    <property type="entry name" value="LDLRA_1"/>
    <property type="match status" value="1"/>
</dbReference>
<dbReference type="InterPro" id="IPR036055">
    <property type="entry name" value="LDL_receptor-like_sf"/>
</dbReference>
<dbReference type="PROSITE" id="PS50068">
    <property type="entry name" value="LDLRA_2"/>
    <property type="match status" value="2"/>
</dbReference>